<evidence type="ECO:0000256" key="2">
    <source>
        <dbReference type="ARBA" id="ARBA00022801"/>
    </source>
</evidence>
<evidence type="ECO:0000256" key="6">
    <source>
        <dbReference type="SAM" id="SignalP"/>
    </source>
</evidence>
<evidence type="ECO:0000256" key="3">
    <source>
        <dbReference type="ARBA" id="ARBA00023295"/>
    </source>
</evidence>
<evidence type="ECO:0000259" key="7">
    <source>
        <dbReference type="Pfam" id="PF00150"/>
    </source>
</evidence>
<dbReference type="PANTHER" id="PTHR31308:SF3">
    <property type="entry name" value="ENDOGLYCOCERAMIDASE"/>
    <property type="match status" value="1"/>
</dbReference>
<keyword evidence="3 4" id="KW-0326">Glycosidase</keyword>
<dbReference type="PANTHER" id="PTHR31308">
    <property type="match status" value="1"/>
</dbReference>
<dbReference type="InterPro" id="IPR052066">
    <property type="entry name" value="Glycosphingolipid_Hydrolases"/>
</dbReference>
<keyword evidence="10" id="KW-1185">Reference proteome</keyword>
<accession>A0A0W7X503</accession>
<gene>
    <name evidence="9" type="ORF">AT728_20390</name>
</gene>
<reference evidence="9 10" key="1">
    <citation type="submission" date="2015-12" db="EMBL/GenBank/DDBJ databases">
        <title>Draft genome sequence of Streptomyces silvensis ATCC 53525, a producer of novel hormone antagonists.</title>
        <authorList>
            <person name="Johnston C.W."/>
            <person name="Li Y."/>
            <person name="Magarvey N.A."/>
        </authorList>
    </citation>
    <scope>NUCLEOTIDE SEQUENCE [LARGE SCALE GENOMIC DNA]</scope>
    <source>
        <strain evidence="9 10">ATCC 53525</strain>
    </source>
</reference>
<evidence type="ECO:0000313" key="9">
    <source>
        <dbReference type="EMBL" id="KUF18006.1"/>
    </source>
</evidence>
<feature type="signal peptide" evidence="6">
    <location>
        <begin position="1"/>
        <end position="30"/>
    </location>
</feature>
<feature type="domain" description="Glycoside hydrolase family 5" evidence="7">
    <location>
        <begin position="93"/>
        <end position="392"/>
    </location>
</feature>
<protein>
    <submittedName>
        <fullName evidence="9">Endoglycoceramidase</fullName>
    </submittedName>
</protein>
<evidence type="ECO:0000313" key="10">
    <source>
        <dbReference type="Proteomes" id="UP000054804"/>
    </source>
</evidence>
<dbReference type="Gene3D" id="2.60.40.1180">
    <property type="entry name" value="Golgi alpha-mannosidase II"/>
    <property type="match status" value="1"/>
</dbReference>
<feature type="compositionally biased region" description="Basic and acidic residues" evidence="5">
    <location>
        <begin position="36"/>
        <end position="58"/>
    </location>
</feature>
<sequence length="508" mass="55904">MGKRRTHRLSLATVTALLVTALLGGGIAPASPRDGTVSDKTPRDGSPRNGTSKDRTPESRTTGPGAPGDIPRLTDDRGRTLTLRGWNVEDKTHHGPDALSAITERHFADLRAHGFNFARLLIFWDDLEPRRGQYSEAYLRKIRRILDWARAHRAHVVIDAHQDVFGPAFGHRGIPAWATRTDGLPFTSHPGDWFAEYFEPAVQRAFTHLYEDADLRSAQARMWRLLADRFGGHPAVLGYDLINEPMGELRRGEDLATAARRIEATQLTPMYRRLAAAIRAEDRTNWLFVEPTPIVGEGVPTGLGRVADERVVYAPHFYNTAMEAGADYDPAAGWIEAYEKAVTAYPRAQSVPVVVGEWGPLNSGLPNMRRFHDDALASFTRYSSGWAAYVWCYGGGYCALDREGRLRTNKERTVTPYAPAVAGTVRSDTYAPDTGTYRLAYRSTPLPGATVVSLPPSPTGWRITVAGRTAGTGAEHVPAGRARQVTVWAFGGAEVRVTVRPDGPTLCR</sequence>
<feature type="chain" id="PRO_5006937047" evidence="6">
    <location>
        <begin position="31"/>
        <end position="508"/>
    </location>
</feature>
<evidence type="ECO:0000256" key="1">
    <source>
        <dbReference type="ARBA" id="ARBA00005641"/>
    </source>
</evidence>
<organism evidence="9 10">
    <name type="scientific">Streptomyces silvensis</name>
    <dbReference type="NCBI Taxonomy" id="1765722"/>
    <lineage>
        <taxon>Bacteria</taxon>
        <taxon>Bacillati</taxon>
        <taxon>Actinomycetota</taxon>
        <taxon>Actinomycetes</taxon>
        <taxon>Kitasatosporales</taxon>
        <taxon>Streptomycetaceae</taxon>
        <taxon>Streptomyces</taxon>
    </lineage>
</organism>
<dbReference type="EMBL" id="LOCL01000032">
    <property type="protein sequence ID" value="KUF18006.1"/>
    <property type="molecule type" value="Genomic_DNA"/>
</dbReference>
<dbReference type="InterPro" id="IPR017853">
    <property type="entry name" value="GH"/>
</dbReference>
<evidence type="ECO:0000256" key="4">
    <source>
        <dbReference type="RuleBase" id="RU361153"/>
    </source>
</evidence>
<dbReference type="InterPro" id="IPR013780">
    <property type="entry name" value="Glyco_hydro_b"/>
</dbReference>
<dbReference type="GO" id="GO:1901136">
    <property type="term" value="P:carbohydrate derivative catabolic process"/>
    <property type="evidence" value="ECO:0007669"/>
    <property type="project" value="UniProtKB-ARBA"/>
</dbReference>
<name>A0A0W7X503_9ACTN</name>
<dbReference type="Pfam" id="PF00150">
    <property type="entry name" value="Cellulase"/>
    <property type="match status" value="1"/>
</dbReference>
<evidence type="ECO:0000259" key="8">
    <source>
        <dbReference type="Pfam" id="PF18564"/>
    </source>
</evidence>
<dbReference type="Proteomes" id="UP000054804">
    <property type="component" value="Unassembled WGS sequence"/>
</dbReference>
<dbReference type="SUPFAM" id="SSF51445">
    <property type="entry name" value="(Trans)glycosidases"/>
    <property type="match status" value="1"/>
</dbReference>
<dbReference type="GO" id="GO:0004553">
    <property type="term" value="F:hydrolase activity, hydrolyzing O-glycosyl compounds"/>
    <property type="evidence" value="ECO:0007669"/>
    <property type="project" value="InterPro"/>
</dbReference>
<evidence type="ECO:0000256" key="5">
    <source>
        <dbReference type="SAM" id="MobiDB-lite"/>
    </source>
</evidence>
<dbReference type="GO" id="GO:0000272">
    <property type="term" value="P:polysaccharide catabolic process"/>
    <property type="evidence" value="ECO:0007669"/>
    <property type="project" value="InterPro"/>
</dbReference>
<feature type="region of interest" description="Disordered" evidence="5">
    <location>
        <begin position="25"/>
        <end position="76"/>
    </location>
</feature>
<dbReference type="InterPro" id="IPR001547">
    <property type="entry name" value="Glyco_hydro_5"/>
</dbReference>
<comment type="caution">
    <text evidence="9">The sequence shown here is derived from an EMBL/GenBank/DDBJ whole genome shotgun (WGS) entry which is preliminary data.</text>
</comment>
<dbReference type="RefSeq" id="WP_058847784.1">
    <property type="nucleotide sequence ID" value="NZ_LOCL01000032.1"/>
</dbReference>
<keyword evidence="6" id="KW-0732">Signal</keyword>
<dbReference type="Pfam" id="PF18564">
    <property type="entry name" value="Glyco_hydro_5_C"/>
    <property type="match status" value="1"/>
</dbReference>
<dbReference type="Gene3D" id="3.20.20.80">
    <property type="entry name" value="Glycosidases"/>
    <property type="match status" value="1"/>
</dbReference>
<dbReference type="AlphaFoldDB" id="A0A0W7X503"/>
<dbReference type="InterPro" id="IPR041036">
    <property type="entry name" value="GH5_C"/>
</dbReference>
<feature type="domain" description="Glycoside hydrolase family 5 C-terminal" evidence="8">
    <location>
        <begin position="416"/>
        <end position="499"/>
    </location>
</feature>
<comment type="similarity">
    <text evidence="1 4">Belongs to the glycosyl hydrolase 5 (cellulase A) family.</text>
</comment>
<proteinExistence type="inferred from homology"/>
<keyword evidence="2 4" id="KW-0378">Hydrolase</keyword>
<dbReference type="GO" id="GO:0016042">
    <property type="term" value="P:lipid catabolic process"/>
    <property type="evidence" value="ECO:0007669"/>
    <property type="project" value="UniProtKB-ARBA"/>
</dbReference>
<dbReference type="STRING" id="1765722.AT728_20390"/>